<gene>
    <name evidence="1" type="ORF">RPERSI_LOCUS13340</name>
</gene>
<accession>A0ACA9QBM6</accession>
<keyword evidence="2" id="KW-1185">Reference proteome</keyword>
<dbReference type="EMBL" id="CAJVQC010029561">
    <property type="protein sequence ID" value="CAG8742948.1"/>
    <property type="molecule type" value="Genomic_DNA"/>
</dbReference>
<evidence type="ECO:0000313" key="1">
    <source>
        <dbReference type="EMBL" id="CAG8742948.1"/>
    </source>
</evidence>
<feature type="non-terminal residue" evidence="1">
    <location>
        <position position="91"/>
    </location>
</feature>
<comment type="caution">
    <text evidence="1">The sequence shown here is derived from an EMBL/GenBank/DDBJ whole genome shotgun (WGS) entry which is preliminary data.</text>
</comment>
<name>A0ACA9QBM6_9GLOM</name>
<reference evidence="1" key="1">
    <citation type="submission" date="2021-06" db="EMBL/GenBank/DDBJ databases">
        <authorList>
            <person name="Kallberg Y."/>
            <person name="Tangrot J."/>
            <person name="Rosling A."/>
        </authorList>
    </citation>
    <scope>NUCLEOTIDE SEQUENCE</scope>
    <source>
        <strain evidence="1">MA461A</strain>
    </source>
</reference>
<dbReference type="Proteomes" id="UP000789920">
    <property type="component" value="Unassembled WGS sequence"/>
</dbReference>
<organism evidence="1 2">
    <name type="scientific">Racocetra persica</name>
    <dbReference type="NCBI Taxonomy" id="160502"/>
    <lineage>
        <taxon>Eukaryota</taxon>
        <taxon>Fungi</taxon>
        <taxon>Fungi incertae sedis</taxon>
        <taxon>Mucoromycota</taxon>
        <taxon>Glomeromycotina</taxon>
        <taxon>Glomeromycetes</taxon>
        <taxon>Diversisporales</taxon>
        <taxon>Gigasporaceae</taxon>
        <taxon>Racocetra</taxon>
    </lineage>
</organism>
<evidence type="ECO:0000313" key="2">
    <source>
        <dbReference type="Proteomes" id="UP000789920"/>
    </source>
</evidence>
<proteinExistence type="predicted"/>
<protein>
    <submittedName>
        <fullName evidence="1">35145_t:CDS:1</fullName>
    </submittedName>
</protein>
<sequence>MKYVPVIIDYKYHNLQTITTNSIDTIWTHHSQILPIIHIVYSTLLRISNIQKCYQIHQFAKYLESVYTKCGIDEDEDIILRNCQNFLYTSE</sequence>